<reference evidence="2 3" key="1">
    <citation type="submission" date="2014-04" db="EMBL/GenBank/DDBJ databases">
        <authorList>
            <consortium name="DOE Joint Genome Institute"/>
            <person name="Kuo A."/>
            <person name="Kohler A."/>
            <person name="Costa M.D."/>
            <person name="Nagy L.G."/>
            <person name="Floudas D."/>
            <person name="Copeland A."/>
            <person name="Barry K.W."/>
            <person name="Cichocki N."/>
            <person name="Veneault-Fourrey C."/>
            <person name="LaButti K."/>
            <person name="Lindquist E.A."/>
            <person name="Lipzen A."/>
            <person name="Lundell T."/>
            <person name="Morin E."/>
            <person name="Murat C."/>
            <person name="Sun H."/>
            <person name="Tunlid A."/>
            <person name="Henrissat B."/>
            <person name="Grigoriev I.V."/>
            <person name="Hibbett D.S."/>
            <person name="Martin F."/>
            <person name="Nordberg H.P."/>
            <person name="Cantor M.N."/>
            <person name="Hua S.X."/>
        </authorList>
    </citation>
    <scope>NUCLEOTIDE SEQUENCE [LARGE SCALE GENOMIC DNA]</scope>
    <source>
        <strain evidence="2 3">Marx 270</strain>
    </source>
</reference>
<proteinExistence type="predicted"/>
<dbReference type="AlphaFoldDB" id="A0A0C3PAK8"/>
<dbReference type="InParanoid" id="A0A0C3PAK8"/>
<evidence type="ECO:0000313" key="3">
    <source>
        <dbReference type="Proteomes" id="UP000054217"/>
    </source>
</evidence>
<feature type="non-terminal residue" evidence="2">
    <location>
        <position position="74"/>
    </location>
</feature>
<keyword evidence="3" id="KW-1185">Reference proteome</keyword>
<dbReference type="Pfam" id="PF25597">
    <property type="entry name" value="SH3_retrovirus"/>
    <property type="match status" value="1"/>
</dbReference>
<sequence length="74" mass="8496">MLTASYLHNRTGSRVLPNGVTPYKMLHHAQPNLSHLWVWGCSYAHIPLELQQKLGPRSRLVHFMGYPLGVKAYR</sequence>
<reference evidence="3" key="2">
    <citation type="submission" date="2015-01" db="EMBL/GenBank/DDBJ databases">
        <title>Evolutionary Origins and Diversification of the Mycorrhizal Mutualists.</title>
        <authorList>
            <consortium name="DOE Joint Genome Institute"/>
            <consortium name="Mycorrhizal Genomics Consortium"/>
            <person name="Kohler A."/>
            <person name="Kuo A."/>
            <person name="Nagy L.G."/>
            <person name="Floudas D."/>
            <person name="Copeland A."/>
            <person name="Barry K.W."/>
            <person name="Cichocki N."/>
            <person name="Veneault-Fourrey C."/>
            <person name="LaButti K."/>
            <person name="Lindquist E.A."/>
            <person name="Lipzen A."/>
            <person name="Lundell T."/>
            <person name="Morin E."/>
            <person name="Murat C."/>
            <person name="Riley R."/>
            <person name="Ohm R."/>
            <person name="Sun H."/>
            <person name="Tunlid A."/>
            <person name="Henrissat B."/>
            <person name="Grigoriev I.V."/>
            <person name="Hibbett D.S."/>
            <person name="Martin F."/>
        </authorList>
    </citation>
    <scope>NUCLEOTIDE SEQUENCE [LARGE SCALE GENOMIC DNA]</scope>
    <source>
        <strain evidence="3">Marx 270</strain>
    </source>
</reference>
<dbReference type="HOGENOM" id="CLU_085149_5_0_1"/>
<accession>A0A0C3PAK8</accession>
<dbReference type="InterPro" id="IPR057670">
    <property type="entry name" value="SH3_retrovirus"/>
</dbReference>
<protein>
    <recommendedName>
        <fullName evidence="1">Retroviral polymerase SH3-like domain-containing protein</fullName>
    </recommendedName>
</protein>
<dbReference type="EMBL" id="KN831970">
    <property type="protein sequence ID" value="KIO04639.1"/>
    <property type="molecule type" value="Genomic_DNA"/>
</dbReference>
<evidence type="ECO:0000259" key="1">
    <source>
        <dbReference type="Pfam" id="PF25597"/>
    </source>
</evidence>
<organism evidence="2 3">
    <name type="scientific">Pisolithus tinctorius Marx 270</name>
    <dbReference type="NCBI Taxonomy" id="870435"/>
    <lineage>
        <taxon>Eukaryota</taxon>
        <taxon>Fungi</taxon>
        <taxon>Dikarya</taxon>
        <taxon>Basidiomycota</taxon>
        <taxon>Agaricomycotina</taxon>
        <taxon>Agaricomycetes</taxon>
        <taxon>Agaricomycetidae</taxon>
        <taxon>Boletales</taxon>
        <taxon>Sclerodermatineae</taxon>
        <taxon>Pisolithaceae</taxon>
        <taxon>Pisolithus</taxon>
    </lineage>
</organism>
<dbReference type="OrthoDB" id="2671929at2759"/>
<dbReference type="STRING" id="870435.A0A0C3PAK8"/>
<feature type="domain" description="Retroviral polymerase SH3-like" evidence="1">
    <location>
        <begin position="43"/>
        <end position="74"/>
    </location>
</feature>
<evidence type="ECO:0000313" key="2">
    <source>
        <dbReference type="EMBL" id="KIO04639.1"/>
    </source>
</evidence>
<dbReference type="Proteomes" id="UP000054217">
    <property type="component" value="Unassembled WGS sequence"/>
</dbReference>
<gene>
    <name evidence="2" type="ORF">M404DRAFT_142590</name>
</gene>
<name>A0A0C3PAK8_PISTI</name>